<evidence type="ECO:0000313" key="3">
    <source>
        <dbReference type="EMBL" id="TWU17922.1"/>
    </source>
</evidence>
<proteinExistence type="predicted"/>
<protein>
    <submittedName>
        <fullName evidence="3">Uncharacterized protein</fullName>
    </submittedName>
</protein>
<accession>A0A5C6C1B5</accession>
<keyword evidence="2" id="KW-0812">Transmembrane</keyword>
<feature type="region of interest" description="Disordered" evidence="1">
    <location>
        <begin position="1053"/>
        <end position="1110"/>
    </location>
</feature>
<organism evidence="3 4">
    <name type="scientific">Allorhodopirellula heiligendammensis</name>
    <dbReference type="NCBI Taxonomy" id="2714739"/>
    <lineage>
        <taxon>Bacteria</taxon>
        <taxon>Pseudomonadati</taxon>
        <taxon>Planctomycetota</taxon>
        <taxon>Planctomycetia</taxon>
        <taxon>Pirellulales</taxon>
        <taxon>Pirellulaceae</taxon>
        <taxon>Allorhodopirellula</taxon>
    </lineage>
</organism>
<keyword evidence="2" id="KW-1133">Transmembrane helix</keyword>
<keyword evidence="4" id="KW-1185">Reference proteome</keyword>
<feature type="transmembrane region" description="Helical" evidence="2">
    <location>
        <begin position="93"/>
        <end position="115"/>
    </location>
</feature>
<feature type="compositionally biased region" description="Gly residues" evidence="1">
    <location>
        <begin position="1057"/>
        <end position="1073"/>
    </location>
</feature>
<gene>
    <name evidence="3" type="ORF">Poly21_00740</name>
</gene>
<feature type="compositionally biased region" description="Basic and acidic residues" evidence="1">
    <location>
        <begin position="1086"/>
        <end position="1097"/>
    </location>
</feature>
<dbReference type="RefSeq" id="WP_302117029.1">
    <property type="nucleotide sequence ID" value="NZ_SJPU01000001.1"/>
</dbReference>
<feature type="region of interest" description="Disordered" evidence="1">
    <location>
        <begin position="652"/>
        <end position="766"/>
    </location>
</feature>
<reference evidence="3 4" key="1">
    <citation type="journal article" date="2020" name="Antonie Van Leeuwenhoek">
        <title>Rhodopirellula heiligendammensis sp. nov., Rhodopirellula pilleata sp. nov., and Rhodopirellula solitaria sp. nov. isolated from natural or artificial marine surfaces in Northern Germany and California, USA, and emended description of the genus Rhodopirellula.</title>
        <authorList>
            <person name="Kallscheuer N."/>
            <person name="Wiegand S."/>
            <person name="Jogler M."/>
            <person name="Boedeker C."/>
            <person name="Peeters S.H."/>
            <person name="Rast P."/>
            <person name="Heuer A."/>
            <person name="Jetten M.S.M."/>
            <person name="Rohde M."/>
            <person name="Jogler C."/>
        </authorList>
    </citation>
    <scope>NUCLEOTIDE SEQUENCE [LARGE SCALE GENOMIC DNA]</scope>
    <source>
        <strain evidence="3 4">Poly21</strain>
    </source>
</reference>
<feature type="compositionally biased region" description="Polar residues" evidence="1">
    <location>
        <begin position="1"/>
        <end position="10"/>
    </location>
</feature>
<feature type="transmembrane region" description="Helical" evidence="2">
    <location>
        <begin position="60"/>
        <end position="81"/>
    </location>
</feature>
<name>A0A5C6C1B5_9BACT</name>
<feature type="compositionally biased region" description="Low complexity" evidence="1">
    <location>
        <begin position="732"/>
        <end position="760"/>
    </location>
</feature>
<comment type="caution">
    <text evidence="3">The sequence shown here is derived from an EMBL/GenBank/DDBJ whole genome shotgun (WGS) entry which is preliminary data.</text>
</comment>
<feature type="transmembrane region" description="Helical" evidence="2">
    <location>
        <begin position="185"/>
        <end position="207"/>
    </location>
</feature>
<feature type="region of interest" description="Disordered" evidence="1">
    <location>
        <begin position="1"/>
        <end position="39"/>
    </location>
</feature>
<keyword evidence="2" id="KW-0472">Membrane</keyword>
<dbReference type="Proteomes" id="UP000319908">
    <property type="component" value="Unassembled WGS sequence"/>
</dbReference>
<dbReference type="EMBL" id="SJPU01000001">
    <property type="protein sequence ID" value="TWU17922.1"/>
    <property type="molecule type" value="Genomic_DNA"/>
</dbReference>
<evidence type="ECO:0000256" key="2">
    <source>
        <dbReference type="SAM" id="Phobius"/>
    </source>
</evidence>
<evidence type="ECO:0000256" key="1">
    <source>
        <dbReference type="SAM" id="MobiDB-lite"/>
    </source>
</evidence>
<sequence>MSVVTNSSGPDSGPPKAPRTGANSMPPASLSSPHHGSLRVPDSLHQQLLGYRRHVWRIKILEAAAIAVFGLAAAFLIVYGWDRLADTPRMMRTGLLMAAVALMAIVPWFVYRWVWRHRGLEPLARLLSRELPAVGDQLLGVIELTHSDSEQARSPALCQAAMNQVAADASRRDLAHAAPPSHYRLWSTLAAVMVIASIALAAIYPAAAANAMSRLVMPWKNTPRYTFTHIEPLPNELVLPHGEATTLPVVLADTTRWQPPTATLQIGNQPLARASLENGQYQFNLPPQITSDNLTLRVGDVTQSVNVEPTLRPELASVMAAVRLPEYLGQNAVRRVDSRGGSVTMVRGSQAVFTATINRDLAAGQINEQEREVAGATLASDQVAIDEVSSMKFQWQDQLGLTGREPFELTVNTVDDEAPTLICDGLPRQAVVLDSETLKFTARANDDFGIRRIGLMWRGLDMGAVEHPASGERPLAAGDFDTPEVEAIGTFCATTLGIEAQPIEVFVWAEDFLPGRNRIYSPPHVLYVLTPDQHAIWMNEQLSKWHRQALDVRDRERQLYEKNKELRDMSAAELDTAENRREIERQASAETSNGRRLDRLGKLGDELVLAASRNPEIGVGHLERWAEMLQVLKDLSQNRMPSVADLLDNAAEQPSLVDGRPRPDGEITPAKPTSVSGPKAGKNLAAGGGKGAKPFEGKAPSLRNAPSLVDMESSANSPDEGNAEPGPPKKPSSPSLRLPTTTVMGKSQPKQEQPPQAQQESMDKAVEEQADVLAEFDRLADELNAVLANLEGSTLVKRLKAASRQQNVVAGRLTDQLQPAFGVSRPTMDVSVRDELDKLQETEASSVTNVSYIMDDLAAYFERRRFMRFKATLDEMKQADVIGGLRQLSTELVSKQGLSVAQAEYWSDAMDRWAENLVDPACSGSCPGGKSPESLPPSIVLEVLQILEAEVNLREETRVAEQAKPAMKEAERAENVETLASSQDAINERVVKVIARIEELPDARKHFGKELQMLAAVDQVMSEATGILKNADTGALAIAAETEAIELILRSKRINPKGGGGGGGSSPGGGGSGNTTDSALALVGKGRNEKEVRENREVGQTTGESGAVLPEEFRRGLDLYFNRMGGS</sequence>
<evidence type="ECO:0000313" key="4">
    <source>
        <dbReference type="Proteomes" id="UP000319908"/>
    </source>
</evidence>
<dbReference type="AlphaFoldDB" id="A0A5C6C1B5"/>